<dbReference type="InterPro" id="IPR036869">
    <property type="entry name" value="J_dom_sf"/>
</dbReference>
<evidence type="ECO:0000256" key="1">
    <source>
        <dbReference type="ARBA" id="ARBA00023186"/>
    </source>
</evidence>
<dbReference type="InterPro" id="IPR001623">
    <property type="entry name" value="DnaJ_domain"/>
</dbReference>
<feature type="domain" description="J" evidence="4">
    <location>
        <begin position="15"/>
        <end position="85"/>
    </location>
</feature>
<dbReference type="PANTHER" id="PTHR44145">
    <property type="entry name" value="DNAJ HOMOLOG SUBFAMILY A MEMBER 3, MITOCHONDRIAL"/>
    <property type="match status" value="1"/>
</dbReference>
<dbReference type="Pfam" id="PF00226">
    <property type="entry name" value="DnaJ"/>
    <property type="match status" value="1"/>
</dbReference>
<dbReference type="GeneID" id="90040065"/>
<comment type="caution">
    <text evidence="5">The sequence shown here is derived from an EMBL/GenBank/DDBJ whole genome shotgun (WGS) entry which is preliminary data.</text>
</comment>
<reference evidence="5 6" key="1">
    <citation type="submission" date="2024-03" db="EMBL/GenBank/DDBJ databases">
        <title>Genome-scale model development and genomic sequencing of the oleaginous clade Lipomyces.</title>
        <authorList>
            <consortium name="Lawrence Berkeley National Laboratory"/>
            <person name="Czajka J.J."/>
            <person name="Han Y."/>
            <person name="Kim J."/>
            <person name="Mondo S.J."/>
            <person name="Hofstad B.A."/>
            <person name="Robles A."/>
            <person name="Haridas S."/>
            <person name="Riley R."/>
            <person name="LaButti K."/>
            <person name="Pangilinan J."/>
            <person name="Andreopoulos W."/>
            <person name="Lipzen A."/>
            <person name="Yan J."/>
            <person name="Wang M."/>
            <person name="Ng V."/>
            <person name="Grigoriev I.V."/>
            <person name="Spatafora J.W."/>
            <person name="Magnuson J.K."/>
            <person name="Baker S.E."/>
            <person name="Pomraning K.R."/>
        </authorList>
    </citation>
    <scope>NUCLEOTIDE SEQUENCE [LARGE SCALE GENOMIC DNA]</scope>
    <source>
        <strain evidence="5 6">Phaff 52-87</strain>
    </source>
</reference>
<proteinExistence type="predicted"/>
<evidence type="ECO:0000313" key="5">
    <source>
        <dbReference type="EMBL" id="KAK7203314.1"/>
    </source>
</evidence>
<feature type="compositionally biased region" description="Low complexity" evidence="2">
    <location>
        <begin position="130"/>
        <end position="139"/>
    </location>
</feature>
<keyword evidence="3" id="KW-0472">Membrane</keyword>
<dbReference type="PRINTS" id="PR00625">
    <property type="entry name" value="JDOMAIN"/>
</dbReference>
<protein>
    <recommendedName>
        <fullName evidence="4">J domain-containing protein</fullName>
    </recommendedName>
</protein>
<evidence type="ECO:0000259" key="4">
    <source>
        <dbReference type="PROSITE" id="PS50076"/>
    </source>
</evidence>
<dbReference type="Proteomes" id="UP001498771">
    <property type="component" value="Unassembled WGS sequence"/>
</dbReference>
<sequence>MRASLPRFAPPSSINHYAALNLPLTATAPEIKKQFYRLSKEFHPDRVLHRSAPDRARARSRFDAVSEAYSVLGHADRKREYDERMRASFAANTAAGYSSSSSGTNPYYRTPGERRSQHYSGLNRTRTRARTQTTQQTAADQRGSGEYGQYETVFGRRVPRGSHPYNPMNSGLGGGYATGLNDDVPHFDYEKHMKQQQAYEQFRTLRAEARAQPHTYARSSSYSASTRHGTNLASDSDRSMSTPAVVGVLGVVSLTMYLTVSVSGIIG</sequence>
<keyword evidence="3" id="KW-1133">Transmembrane helix</keyword>
<accession>A0ABR1F0D2</accession>
<gene>
    <name evidence="5" type="ORF">BZA70DRAFT_297088</name>
</gene>
<dbReference type="RefSeq" id="XP_064766347.1">
    <property type="nucleotide sequence ID" value="XM_064914553.1"/>
</dbReference>
<feature type="compositionally biased region" description="Polar residues" evidence="2">
    <location>
        <begin position="229"/>
        <end position="239"/>
    </location>
</feature>
<evidence type="ECO:0000256" key="2">
    <source>
        <dbReference type="SAM" id="MobiDB-lite"/>
    </source>
</evidence>
<dbReference type="PANTHER" id="PTHR44145:SF3">
    <property type="entry name" value="DNAJ HOMOLOG SUBFAMILY A MEMBER 3, MITOCHONDRIAL"/>
    <property type="match status" value="1"/>
</dbReference>
<keyword evidence="3" id="KW-0812">Transmembrane</keyword>
<name>A0ABR1F0D2_9ASCO</name>
<feature type="region of interest" description="Disordered" evidence="2">
    <location>
        <begin position="92"/>
        <end position="145"/>
    </location>
</feature>
<evidence type="ECO:0000256" key="3">
    <source>
        <dbReference type="SAM" id="Phobius"/>
    </source>
</evidence>
<feature type="compositionally biased region" description="Low complexity" evidence="2">
    <location>
        <begin position="214"/>
        <end position="228"/>
    </location>
</feature>
<dbReference type="SMART" id="SM00271">
    <property type="entry name" value="DnaJ"/>
    <property type="match status" value="1"/>
</dbReference>
<dbReference type="InterPro" id="IPR051938">
    <property type="entry name" value="Apopto_cytoskel_mod"/>
</dbReference>
<dbReference type="CDD" id="cd06257">
    <property type="entry name" value="DnaJ"/>
    <property type="match status" value="1"/>
</dbReference>
<dbReference type="EMBL" id="JBBJBU010000012">
    <property type="protein sequence ID" value="KAK7203314.1"/>
    <property type="molecule type" value="Genomic_DNA"/>
</dbReference>
<organism evidence="5 6">
    <name type="scientific">Myxozyma melibiosi</name>
    <dbReference type="NCBI Taxonomy" id="54550"/>
    <lineage>
        <taxon>Eukaryota</taxon>
        <taxon>Fungi</taxon>
        <taxon>Dikarya</taxon>
        <taxon>Ascomycota</taxon>
        <taxon>Saccharomycotina</taxon>
        <taxon>Lipomycetes</taxon>
        <taxon>Lipomycetales</taxon>
        <taxon>Lipomycetaceae</taxon>
        <taxon>Myxozyma</taxon>
    </lineage>
</organism>
<feature type="transmembrane region" description="Helical" evidence="3">
    <location>
        <begin position="244"/>
        <end position="266"/>
    </location>
</feature>
<dbReference type="SUPFAM" id="SSF46565">
    <property type="entry name" value="Chaperone J-domain"/>
    <property type="match status" value="1"/>
</dbReference>
<dbReference type="Gene3D" id="1.10.287.110">
    <property type="entry name" value="DnaJ domain"/>
    <property type="match status" value="1"/>
</dbReference>
<keyword evidence="6" id="KW-1185">Reference proteome</keyword>
<keyword evidence="1" id="KW-0143">Chaperone</keyword>
<feature type="region of interest" description="Disordered" evidence="2">
    <location>
        <begin position="211"/>
        <end position="239"/>
    </location>
</feature>
<dbReference type="PROSITE" id="PS50076">
    <property type="entry name" value="DNAJ_2"/>
    <property type="match status" value="1"/>
</dbReference>
<evidence type="ECO:0000313" key="6">
    <source>
        <dbReference type="Proteomes" id="UP001498771"/>
    </source>
</evidence>